<evidence type="ECO:0000313" key="3">
    <source>
        <dbReference type="Proteomes" id="UP001432014"/>
    </source>
</evidence>
<sequence>MTLPPAAYLRYDPDDLAGLAGRLDGVRAFAARLGLPDPVFYLDHNRAAHDPRPYLHQFARAARRGSHHLLLVPGLWVFSPDDTRARLTVRRLMAIGGVRILQLPPTTARRAAASTPRPARDTRRSAGGSRA</sequence>
<keyword evidence="3" id="KW-1185">Reference proteome</keyword>
<accession>A0ABZ1WHA6</accession>
<evidence type="ECO:0000256" key="1">
    <source>
        <dbReference type="SAM" id="MobiDB-lite"/>
    </source>
</evidence>
<gene>
    <name evidence="2" type="ORF">OG469_34995</name>
</gene>
<evidence type="ECO:0008006" key="4">
    <source>
        <dbReference type="Google" id="ProtNLM"/>
    </source>
</evidence>
<dbReference type="RefSeq" id="WP_329493672.1">
    <property type="nucleotide sequence ID" value="NZ_CP108460.1"/>
</dbReference>
<protein>
    <recommendedName>
        <fullName evidence="4">Resolvase/invertase-type recombinase catalytic domain-containing protein</fullName>
    </recommendedName>
</protein>
<reference evidence="2 3" key="1">
    <citation type="submission" date="2022-10" db="EMBL/GenBank/DDBJ databases">
        <title>The complete genomes of actinobacterial strains from the NBC collection.</title>
        <authorList>
            <person name="Joergensen T.S."/>
            <person name="Alvarez Arevalo M."/>
            <person name="Sterndorff E.B."/>
            <person name="Faurdal D."/>
            <person name="Vuksanovic O."/>
            <person name="Mourched A.-S."/>
            <person name="Charusanti P."/>
            <person name="Shaw S."/>
            <person name="Blin K."/>
            <person name="Weber T."/>
        </authorList>
    </citation>
    <scope>NUCLEOTIDE SEQUENCE [LARGE SCALE GENOMIC DNA]</scope>
    <source>
        <strain evidence="2 3">NBC_01247</strain>
    </source>
</reference>
<name>A0ABZ1WHA6_9ACTN</name>
<dbReference type="EMBL" id="CP108482">
    <property type="protein sequence ID" value="WUS60246.1"/>
    <property type="molecule type" value="Genomic_DNA"/>
</dbReference>
<feature type="compositionally biased region" description="Low complexity" evidence="1">
    <location>
        <begin position="106"/>
        <end position="117"/>
    </location>
</feature>
<proteinExistence type="predicted"/>
<evidence type="ECO:0000313" key="2">
    <source>
        <dbReference type="EMBL" id="WUS60246.1"/>
    </source>
</evidence>
<organism evidence="2 3">
    <name type="scientific">Kitasatospora herbaricolor</name>
    <dbReference type="NCBI Taxonomy" id="68217"/>
    <lineage>
        <taxon>Bacteria</taxon>
        <taxon>Bacillati</taxon>
        <taxon>Actinomycetota</taxon>
        <taxon>Actinomycetes</taxon>
        <taxon>Kitasatosporales</taxon>
        <taxon>Streptomycetaceae</taxon>
        <taxon>Kitasatospora</taxon>
    </lineage>
</organism>
<feature type="region of interest" description="Disordered" evidence="1">
    <location>
        <begin position="106"/>
        <end position="131"/>
    </location>
</feature>
<dbReference type="Proteomes" id="UP001432014">
    <property type="component" value="Chromosome"/>
</dbReference>